<proteinExistence type="predicted"/>
<gene>
    <name evidence="1" type="ORF">LCGC14_2766400</name>
</gene>
<dbReference type="EMBL" id="LAZR01050994">
    <property type="protein sequence ID" value="KKK86122.1"/>
    <property type="molecule type" value="Genomic_DNA"/>
</dbReference>
<dbReference type="SUPFAM" id="SSF53756">
    <property type="entry name" value="UDP-Glycosyltransferase/glycogen phosphorylase"/>
    <property type="match status" value="1"/>
</dbReference>
<evidence type="ECO:0008006" key="2">
    <source>
        <dbReference type="Google" id="ProtNLM"/>
    </source>
</evidence>
<sequence length="197" mass="22845">MIPRYIPDERSFKPAVSPHGTPTLAYIGKINYYWKYKSLHRIAEIFSGLKGDYRLIFVGQGKGFEDFSQFVSGHDLVGFEFRQFVHPANMPRLLNEIDFLICFSKDNPINDFSNVFCEALWSGVRVLTDDTMDLGTYTEHIELTDEVQIVNLPIDDVGATRTKITEIIKYWEGPQKHSNRLKYDFNSYIDANLKAYR</sequence>
<accession>A0A0F8YXE3</accession>
<organism evidence="1">
    <name type="scientific">marine sediment metagenome</name>
    <dbReference type="NCBI Taxonomy" id="412755"/>
    <lineage>
        <taxon>unclassified sequences</taxon>
        <taxon>metagenomes</taxon>
        <taxon>ecological metagenomes</taxon>
    </lineage>
</organism>
<comment type="caution">
    <text evidence="1">The sequence shown here is derived from an EMBL/GenBank/DDBJ whole genome shotgun (WGS) entry which is preliminary data.</text>
</comment>
<name>A0A0F8YXE3_9ZZZZ</name>
<dbReference type="AlphaFoldDB" id="A0A0F8YXE3"/>
<evidence type="ECO:0000313" key="1">
    <source>
        <dbReference type="EMBL" id="KKK86122.1"/>
    </source>
</evidence>
<protein>
    <recommendedName>
        <fullName evidence="2">Glycosyl transferase family 1 domain-containing protein</fullName>
    </recommendedName>
</protein>
<dbReference type="Gene3D" id="3.40.50.2000">
    <property type="entry name" value="Glycogen Phosphorylase B"/>
    <property type="match status" value="1"/>
</dbReference>
<reference evidence="1" key="1">
    <citation type="journal article" date="2015" name="Nature">
        <title>Complex archaea that bridge the gap between prokaryotes and eukaryotes.</title>
        <authorList>
            <person name="Spang A."/>
            <person name="Saw J.H."/>
            <person name="Jorgensen S.L."/>
            <person name="Zaremba-Niedzwiedzka K."/>
            <person name="Martijn J."/>
            <person name="Lind A.E."/>
            <person name="van Eijk R."/>
            <person name="Schleper C."/>
            <person name="Guy L."/>
            <person name="Ettema T.J."/>
        </authorList>
    </citation>
    <scope>NUCLEOTIDE SEQUENCE</scope>
</reference>